<evidence type="ECO:0000313" key="4">
    <source>
        <dbReference type="EMBL" id="GAA0339974.1"/>
    </source>
</evidence>
<dbReference type="SUPFAM" id="SSF52499">
    <property type="entry name" value="Isochorismatase-like hydrolases"/>
    <property type="match status" value="1"/>
</dbReference>
<feature type="domain" description="Isochorismatase-like" evidence="3">
    <location>
        <begin position="4"/>
        <end position="141"/>
    </location>
</feature>
<keyword evidence="5" id="KW-1185">Reference proteome</keyword>
<dbReference type="InterPro" id="IPR036380">
    <property type="entry name" value="Isochorismatase-like_sf"/>
</dbReference>
<dbReference type="Pfam" id="PF00857">
    <property type="entry name" value="Isochorismatase"/>
    <property type="match status" value="1"/>
</dbReference>
<dbReference type="Proteomes" id="UP001500782">
    <property type="component" value="Unassembled WGS sequence"/>
</dbReference>
<accession>A0ABN0WJV8</accession>
<evidence type="ECO:0000256" key="2">
    <source>
        <dbReference type="ARBA" id="ARBA00022801"/>
    </source>
</evidence>
<dbReference type="GO" id="GO:0016787">
    <property type="term" value="F:hydrolase activity"/>
    <property type="evidence" value="ECO:0007669"/>
    <property type="project" value="UniProtKB-KW"/>
</dbReference>
<comment type="caution">
    <text evidence="4">The sequence shown here is derived from an EMBL/GenBank/DDBJ whole genome shotgun (WGS) entry which is preliminary data.</text>
</comment>
<organism evidence="4 5">
    <name type="scientific">Bacillus carboniphilus</name>
    <dbReference type="NCBI Taxonomy" id="86663"/>
    <lineage>
        <taxon>Bacteria</taxon>
        <taxon>Bacillati</taxon>
        <taxon>Bacillota</taxon>
        <taxon>Bacilli</taxon>
        <taxon>Bacillales</taxon>
        <taxon>Bacillaceae</taxon>
        <taxon>Bacillus</taxon>
    </lineage>
</organism>
<comment type="similarity">
    <text evidence="1">Belongs to the isochorismatase family.</text>
</comment>
<dbReference type="CDD" id="cd01014">
    <property type="entry name" value="nicotinamidase_related"/>
    <property type="match status" value="1"/>
</dbReference>
<dbReference type="InterPro" id="IPR050272">
    <property type="entry name" value="Isochorismatase-like_hydrls"/>
</dbReference>
<keyword evidence="2 4" id="KW-0378">Hydrolase</keyword>
<sequence>MNQALLVIDAQQDLVDGTLEENSVFNKENLLSTINRVVNMAIESDVLIVFVRDLDVAQGRGNGFQIHSSITVPPTAHIIDKQSTNAFYGTSLLELLQKQVVEHVVIMGCKTEHCIDSAVRAATTHGLDVTLVGDGHSTTDTKILSAEQVINHHNAILHGHDNVDNFSLVRNSGDDLFTPIHNNYR</sequence>
<gene>
    <name evidence="4" type="ORF">GCM10008967_32950</name>
</gene>
<dbReference type="RefSeq" id="WP_343801337.1">
    <property type="nucleotide sequence ID" value="NZ_BAAADJ010000057.1"/>
</dbReference>
<evidence type="ECO:0000256" key="1">
    <source>
        <dbReference type="ARBA" id="ARBA00006336"/>
    </source>
</evidence>
<proteinExistence type="inferred from homology"/>
<dbReference type="PANTHER" id="PTHR43540:SF14">
    <property type="entry name" value="ISOCHORISMATASE"/>
    <property type="match status" value="1"/>
</dbReference>
<reference evidence="4 5" key="1">
    <citation type="journal article" date="2019" name="Int. J. Syst. Evol. Microbiol.">
        <title>The Global Catalogue of Microorganisms (GCM) 10K type strain sequencing project: providing services to taxonomists for standard genome sequencing and annotation.</title>
        <authorList>
            <consortium name="The Broad Institute Genomics Platform"/>
            <consortium name="The Broad Institute Genome Sequencing Center for Infectious Disease"/>
            <person name="Wu L."/>
            <person name="Ma J."/>
        </authorList>
    </citation>
    <scope>NUCLEOTIDE SEQUENCE [LARGE SCALE GENOMIC DNA]</scope>
    <source>
        <strain evidence="4 5">JCM 9731</strain>
    </source>
</reference>
<evidence type="ECO:0000313" key="5">
    <source>
        <dbReference type="Proteomes" id="UP001500782"/>
    </source>
</evidence>
<dbReference type="InterPro" id="IPR000868">
    <property type="entry name" value="Isochorismatase-like_dom"/>
</dbReference>
<evidence type="ECO:0000259" key="3">
    <source>
        <dbReference type="Pfam" id="PF00857"/>
    </source>
</evidence>
<dbReference type="EMBL" id="BAAADJ010000057">
    <property type="protein sequence ID" value="GAA0339974.1"/>
    <property type="molecule type" value="Genomic_DNA"/>
</dbReference>
<dbReference type="Gene3D" id="3.40.50.850">
    <property type="entry name" value="Isochorismatase-like"/>
    <property type="match status" value="1"/>
</dbReference>
<protein>
    <submittedName>
        <fullName evidence="4">Cysteine hydrolase family protein</fullName>
    </submittedName>
</protein>
<dbReference type="PANTHER" id="PTHR43540">
    <property type="entry name" value="PEROXYUREIDOACRYLATE/UREIDOACRYLATE AMIDOHYDROLASE-RELATED"/>
    <property type="match status" value="1"/>
</dbReference>
<name>A0ABN0WJV8_9BACI</name>